<accession>A0A6C0MEL7</accession>
<comment type="function">
    <text evidence="17">Core subunit of the mitochondrial membrane respiratory chain NADH dehydrogenase (Complex I) which catalyzes electron transfer from NADH through the respiratory chain, using ubiquinone as an electron acceptor. Essential for the catalytic activity and assembly of complex I.</text>
</comment>
<comment type="function">
    <text evidence="1">Core subunit of the mitochondrial membrane respiratory chain NADH dehydrogenase (Complex I) that is believed to belong to the minimal assembly required for catalysis. Complex I functions in the transfer of electrons from NADH to the respiratory chain. The immediate electron acceptor for the enzyme is believed to be ubiquinone.</text>
</comment>
<dbReference type="GO" id="GO:0008137">
    <property type="term" value="F:NADH dehydrogenase (ubiquinone) activity"/>
    <property type="evidence" value="ECO:0007669"/>
    <property type="project" value="UniProtKB-UniRule"/>
</dbReference>
<evidence type="ECO:0000256" key="3">
    <source>
        <dbReference type="ARBA" id="ARBA00009025"/>
    </source>
</evidence>
<evidence type="ECO:0000256" key="9">
    <source>
        <dbReference type="ARBA" id="ARBA00022967"/>
    </source>
</evidence>
<keyword evidence="12 17" id="KW-0520">NAD</keyword>
<evidence type="ECO:0000259" key="18">
    <source>
        <dbReference type="Pfam" id="PF00361"/>
    </source>
</evidence>
<dbReference type="PANTHER" id="PTHR43507:SF20">
    <property type="entry name" value="NADH-UBIQUINONE OXIDOREDUCTASE CHAIN 4"/>
    <property type="match status" value="1"/>
</dbReference>
<dbReference type="GeneID" id="44154364"/>
<feature type="domain" description="NADH:quinone oxidoreductase/Mrp antiporter transmembrane" evidence="18">
    <location>
        <begin position="99"/>
        <end position="385"/>
    </location>
</feature>
<feature type="transmembrane region" description="Helical" evidence="17">
    <location>
        <begin position="367"/>
        <end position="392"/>
    </location>
</feature>
<feature type="transmembrane region" description="Helical" evidence="17">
    <location>
        <begin position="264"/>
        <end position="286"/>
    </location>
</feature>
<keyword evidence="14 17" id="KW-0496">Mitochondrion</keyword>
<comment type="catalytic activity">
    <reaction evidence="16 17">
        <text>a ubiquinone + NADH + 5 H(+)(in) = a ubiquinol + NAD(+) + 4 H(+)(out)</text>
        <dbReference type="Rhea" id="RHEA:29091"/>
        <dbReference type="Rhea" id="RHEA-COMP:9565"/>
        <dbReference type="Rhea" id="RHEA-COMP:9566"/>
        <dbReference type="ChEBI" id="CHEBI:15378"/>
        <dbReference type="ChEBI" id="CHEBI:16389"/>
        <dbReference type="ChEBI" id="CHEBI:17976"/>
        <dbReference type="ChEBI" id="CHEBI:57540"/>
        <dbReference type="ChEBI" id="CHEBI:57945"/>
        <dbReference type="EC" id="7.1.1.2"/>
    </reaction>
</comment>
<dbReference type="Pfam" id="PF00361">
    <property type="entry name" value="Proton_antipo_M"/>
    <property type="match status" value="1"/>
</dbReference>
<feature type="transmembrane region" description="Helical" evidence="17">
    <location>
        <begin position="321"/>
        <end position="347"/>
    </location>
</feature>
<geneLocation type="mitochondrion" evidence="19"/>
<dbReference type="GO" id="GO:0003954">
    <property type="term" value="F:NADH dehydrogenase activity"/>
    <property type="evidence" value="ECO:0007669"/>
    <property type="project" value="TreeGrafter"/>
</dbReference>
<evidence type="ECO:0000313" key="19">
    <source>
        <dbReference type="EMBL" id="QHV34354.1"/>
    </source>
</evidence>
<feature type="transmembrane region" description="Helical" evidence="17">
    <location>
        <begin position="202"/>
        <end position="226"/>
    </location>
</feature>
<keyword evidence="11 17" id="KW-1133">Transmembrane helix</keyword>
<keyword evidence="8 17" id="KW-0812">Transmembrane</keyword>
<evidence type="ECO:0000256" key="10">
    <source>
        <dbReference type="ARBA" id="ARBA00022982"/>
    </source>
</evidence>
<keyword evidence="7 17" id="KW-0679">Respiratory chain</keyword>
<dbReference type="GO" id="GO:0042773">
    <property type="term" value="P:ATP synthesis coupled electron transport"/>
    <property type="evidence" value="ECO:0007669"/>
    <property type="project" value="InterPro"/>
</dbReference>
<dbReference type="EC" id="7.1.1.2" evidence="4 17"/>
<dbReference type="RefSeq" id="YP_009733516.1">
    <property type="nucleotide sequence ID" value="NC_046067.1"/>
</dbReference>
<dbReference type="GO" id="GO:0048039">
    <property type="term" value="F:ubiquinone binding"/>
    <property type="evidence" value="ECO:0007669"/>
    <property type="project" value="TreeGrafter"/>
</dbReference>
<evidence type="ECO:0000256" key="6">
    <source>
        <dbReference type="ARBA" id="ARBA00022448"/>
    </source>
</evidence>
<dbReference type="GO" id="GO:0031966">
    <property type="term" value="C:mitochondrial membrane"/>
    <property type="evidence" value="ECO:0007669"/>
    <property type="project" value="UniProtKB-SubCell"/>
</dbReference>
<evidence type="ECO:0000256" key="1">
    <source>
        <dbReference type="ARBA" id="ARBA00003257"/>
    </source>
</evidence>
<proteinExistence type="inferred from homology"/>
<evidence type="ECO:0000256" key="14">
    <source>
        <dbReference type="ARBA" id="ARBA00023128"/>
    </source>
</evidence>
<reference evidence="19" key="1">
    <citation type="journal article" date="2020" name="Int. J. Biol. Macromol.">
        <title>Comparative mitogenomes of six species in the subfamily Iassinae (Hemiptera: Cicadellidae) and phylogenetic analysis.</title>
        <authorList>
            <person name="Wang J."/>
            <person name="Wu Y."/>
            <person name="Dai R."/>
            <person name="Yang M."/>
        </authorList>
    </citation>
    <scope>NUCLEOTIDE SEQUENCE</scope>
</reference>
<dbReference type="InterPro" id="IPR001750">
    <property type="entry name" value="ND/Mrp_TM"/>
</dbReference>
<feature type="transmembrane region" description="Helical" evidence="17">
    <location>
        <begin position="80"/>
        <end position="96"/>
    </location>
</feature>
<feature type="transmembrane region" description="Helical" evidence="17">
    <location>
        <begin position="292"/>
        <end position="314"/>
    </location>
</feature>
<feature type="transmembrane region" description="Helical" evidence="17">
    <location>
        <begin position="412"/>
        <end position="433"/>
    </location>
</feature>
<evidence type="ECO:0000256" key="8">
    <source>
        <dbReference type="ARBA" id="ARBA00022692"/>
    </source>
</evidence>
<feature type="transmembrane region" description="Helical" evidence="17">
    <location>
        <begin position="7"/>
        <end position="32"/>
    </location>
</feature>
<comment type="subcellular location">
    <subcellularLocation>
        <location evidence="2 17">Mitochondrion membrane</location>
        <topology evidence="2 17">Multi-pass membrane protein</topology>
    </subcellularLocation>
</comment>
<dbReference type="AlphaFoldDB" id="A0A6C0MEL7"/>
<sequence length="434" mass="52022">MMILFFLFLIPLFFVNFMYVHQFVMILMVIFFMKYNFFDFFCNLYYNLGIDFFSYFMIMLCLLIGCFMFMSFYYLFSIKFFIFLVYFLCFVLILVFSFMNLFIFYIFFELSLIPLIILIFGWGYQPERLSSGFYLFFYTLFASLPLLILIIYLYFNFYTLFFDSCYLLMENFIIFFVMTFSFLVKFPMFMVHFWLPKAHVQAPVFGSMILAGLMLKIGGYGLVRFMCMFDYVFFLYNYVWYSFSIFGCFIVGLICLIQGDSKCLIAYSSISHMGLCLLGFLSLFSLGVKGSYLMMISHGFCSSGLFYVCNLIYLRTLSRSFYINSGLVCFLPSLSFIWFLLCLFNMSCPPSINFLSEVFIMYSMLKYWSVSYFFFVIISFLSSCFSFFLYVYIQHGQFGVIYSFSFIYLYEYLLTFIHIIFIFLFIFICPYLFF</sequence>
<evidence type="ECO:0000256" key="17">
    <source>
        <dbReference type="RuleBase" id="RU003297"/>
    </source>
</evidence>
<evidence type="ECO:0000256" key="7">
    <source>
        <dbReference type="ARBA" id="ARBA00022660"/>
    </source>
</evidence>
<feature type="transmembrane region" description="Helical" evidence="17">
    <location>
        <begin position="172"/>
        <end position="195"/>
    </location>
</feature>
<dbReference type="CTD" id="4538"/>
<name>A0A6C0MEL7_9HEMI</name>
<protein>
    <recommendedName>
        <fullName evidence="5 17">NADH-ubiquinone oxidoreductase chain 4</fullName>
        <ecNumber evidence="4 17">7.1.1.2</ecNumber>
    </recommendedName>
</protein>
<evidence type="ECO:0000256" key="15">
    <source>
        <dbReference type="ARBA" id="ARBA00023136"/>
    </source>
</evidence>
<evidence type="ECO:0000256" key="4">
    <source>
        <dbReference type="ARBA" id="ARBA00012944"/>
    </source>
</evidence>
<dbReference type="PRINTS" id="PR01437">
    <property type="entry name" value="NUOXDRDTASE4"/>
</dbReference>
<keyword evidence="6 17" id="KW-0813">Transport</keyword>
<evidence type="ECO:0000256" key="16">
    <source>
        <dbReference type="ARBA" id="ARBA00049551"/>
    </source>
</evidence>
<keyword evidence="10 17" id="KW-0249">Electron transport</keyword>
<feature type="transmembrane region" description="Helical" evidence="17">
    <location>
        <begin position="135"/>
        <end position="160"/>
    </location>
</feature>
<dbReference type="EMBL" id="MN577635">
    <property type="protein sequence ID" value="QHV34354.1"/>
    <property type="molecule type" value="Genomic_DNA"/>
</dbReference>
<feature type="transmembrane region" description="Helical" evidence="17">
    <location>
        <begin position="238"/>
        <end position="257"/>
    </location>
</feature>
<organism evidence="19">
    <name type="scientific">Krisna concava</name>
    <dbReference type="NCBI Taxonomy" id="1962554"/>
    <lineage>
        <taxon>Eukaryota</taxon>
        <taxon>Metazoa</taxon>
        <taxon>Ecdysozoa</taxon>
        <taxon>Arthropoda</taxon>
        <taxon>Hexapoda</taxon>
        <taxon>Insecta</taxon>
        <taxon>Pterygota</taxon>
        <taxon>Neoptera</taxon>
        <taxon>Paraneoptera</taxon>
        <taxon>Hemiptera</taxon>
        <taxon>Auchenorrhyncha</taxon>
        <taxon>Membracoidea</taxon>
        <taxon>Cicadellidae</taxon>
        <taxon>Iassinae</taxon>
        <taxon>Krisna</taxon>
    </lineage>
</organism>
<evidence type="ECO:0000256" key="13">
    <source>
        <dbReference type="ARBA" id="ARBA00023075"/>
    </source>
</evidence>
<evidence type="ECO:0000256" key="11">
    <source>
        <dbReference type="ARBA" id="ARBA00022989"/>
    </source>
</evidence>
<evidence type="ECO:0000256" key="5">
    <source>
        <dbReference type="ARBA" id="ARBA00021006"/>
    </source>
</evidence>
<keyword evidence="13 17" id="KW-0830">Ubiquinone</keyword>
<keyword evidence="9" id="KW-1278">Translocase</keyword>
<feature type="transmembrane region" description="Helical" evidence="17">
    <location>
        <begin position="52"/>
        <end position="73"/>
    </location>
</feature>
<dbReference type="PANTHER" id="PTHR43507">
    <property type="entry name" value="NADH-UBIQUINONE OXIDOREDUCTASE CHAIN 4"/>
    <property type="match status" value="1"/>
</dbReference>
<dbReference type="InterPro" id="IPR003918">
    <property type="entry name" value="NADH_UbQ_OxRdtase"/>
</dbReference>
<comment type="similarity">
    <text evidence="3 17">Belongs to the complex I subunit 4 family.</text>
</comment>
<gene>
    <name evidence="19" type="primary">ND4</name>
</gene>
<dbReference type="GO" id="GO:0015990">
    <property type="term" value="P:electron transport coupled proton transport"/>
    <property type="evidence" value="ECO:0007669"/>
    <property type="project" value="TreeGrafter"/>
</dbReference>
<evidence type="ECO:0000256" key="12">
    <source>
        <dbReference type="ARBA" id="ARBA00023027"/>
    </source>
</evidence>
<keyword evidence="15 17" id="KW-0472">Membrane</keyword>
<feature type="transmembrane region" description="Helical" evidence="17">
    <location>
        <begin position="102"/>
        <end position="123"/>
    </location>
</feature>
<evidence type="ECO:0000256" key="2">
    <source>
        <dbReference type="ARBA" id="ARBA00004225"/>
    </source>
</evidence>